<keyword evidence="3" id="KW-1185">Reference proteome</keyword>
<protein>
    <submittedName>
        <fullName evidence="2">Cytochrome P460 family protein</fullName>
    </submittedName>
</protein>
<dbReference type="EMBL" id="CP063458">
    <property type="protein sequence ID" value="QOV90936.1"/>
    <property type="molecule type" value="Genomic_DNA"/>
</dbReference>
<dbReference type="PROSITE" id="PS51257">
    <property type="entry name" value="PROKAR_LIPOPROTEIN"/>
    <property type="match status" value="1"/>
</dbReference>
<sequence length="204" mass="21760">MTKRIICAAIASSLLLGCASKPQSPSAAKTAGSSVAATAPSAVTASELLTTYPKLRLLTPEPVYVNLELARLCRGANEADLRSARKTAGPHAHSTIRIYMNALAADAFPRSKNAYPVGSVIVKEKSPLWYTDASDKQITLPAGVGGMIKRAPGYDPKYGDWEYFYAEENAKTEVGRIDSCRDCHSGASSRDYVFGQWASPAAGE</sequence>
<evidence type="ECO:0000259" key="1">
    <source>
        <dbReference type="Pfam" id="PF16694"/>
    </source>
</evidence>
<reference evidence="2 3" key="1">
    <citation type="submission" date="2020-10" db="EMBL/GenBank/DDBJ databases">
        <title>Wide distribution of Phycisphaera-like planctomycetes from WD2101 soil group in peatlands and genome analysis of the first cultivated representative.</title>
        <authorList>
            <person name="Dedysh S.N."/>
            <person name="Beletsky A.V."/>
            <person name="Ivanova A."/>
            <person name="Kulichevskaya I.S."/>
            <person name="Suzina N.E."/>
            <person name="Philippov D.A."/>
            <person name="Rakitin A.L."/>
            <person name="Mardanov A.V."/>
            <person name="Ravin N.V."/>
        </authorList>
    </citation>
    <scope>NUCLEOTIDE SEQUENCE [LARGE SCALE GENOMIC DNA]</scope>
    <source>
        <strain evidence="2 3">M1803</strain>
    </source>
</reference>
<evidence type="ECO:0000313" key="2">
    <source>
        <dbReference type="EMBL" id="QOV90936.1"/>
    </source>
</evidence>
<dbReference type="RefSeq" id="WP_206294041.1">
    <property type="nucleotide sequence ID" value="NZ_CP063458.1"/>
</dbReference>
<dbReference type="Gene3D" id="3.50.70.20">
    <property type="entry name" value="Cytochrome P460"/>
    <property type="match status" value="1"/>
</dbReference>
<organism evidence="2 3">
    <name type="scientific">Humisphaera borealis</name>
    <dbReference type="NCBI Taxonomy" id="2807512"/>
    <lineage>
        <taxon>Bacteria</taxon>
        <taxon>Pseudomonadati</taxon>
        <taxon>Planctomycetota</taxon>
        <taxon>Phycisphaerae</taxon>
        <taxon>Tepidisphaerales</taxon>
        <taxon>Tepidisphaeraceae</taxon>
        <taxon>Humisphaera</taxon>
    </lineage>
</organism>
<dbReference type="Pfam" id="PF16694">
    <property type="entry name" value="Cytochrome_P460"/>
    <property type="match status" value="1"/>
</dbReference>
<dbReference type="InterPro" id="IPR032033">
    <property type="entry name" value="Cytochrome_P460"/>
</dbReference>
<gene>
    <name evidence="2" type="ORF">IPV69_06125</name>
</gene>
<dbReference type="KEGG" id="hbs:IPV69_06125"/>
<dbReference type="AlphaFoldDB" id="A0A7M2WZN0"/>
<accession>A0A7M2WZN0</accession>
<dbReference type="CDD" id="cd20716">
    <property type="entry name" value="cyt_P460_fam"/>
    <property type="match status" value="1"/>
</dbReference>
<dbReference type="InterPro" id="IPR038142">
    <property type="entry name" value="Cytochrome_P460_sp"/>
</dbReference>
<proteinExistence type="predicted"/>
<feature type="domain" description="Cytochrome P460" evidence="1">
    <location>
        <begin position="92"/>
        <end position="194"/>
    </location>
</feature>
<dbReference type="Proteomes" id="UP000593765">
    <property type="component" value="Chromosome"/>
</dbReference>
<name>A0A7M2WZN0_9BACT</name>
<evidence type="ECO:0000313" key="3">
    <source>
        <dbReference type="Proteomes" id="UP000593765"/>
    </source>
</evidence>